<dbReference type="InterPro" id="IPR019546">
    <property type="entry name" value="TAT_signal_bac_arc"/>
</dbReference>
<comment type="similarity">
    <text evidence="2">Belongs to the prokaryotic molybdopterin-containing oxidoreductase family.</text>
</comment>
<dbReference type="STRING" id="1238182.C882_3934"/>
<evidence type="ECO:0000313" key="12">
    <source>
        <dbReference type="Proteomes" id="UP000009881"/>
    </source>
</evidence>
<dbReference type="GO" id="GO:0046872">
    <property type="term" value="F:metal ion binding"/>
    <property type="evidence" value="ECO:0007669"/>
    <property type="project" value="UniProtKB-KW"/>
</dbReference>
<dbReference type="SMART" id="SM00926">
    <property type="entry name" value="Molybdop_Fe4S4"/>
    <property type="match status" value="1"/>
</dbReference>
<keyword evidence="12" id="KW-1185">Reference proteome</keyword>
<dbReference type="AlphaFoldDB" id="K9HTG0"/>
<reference evidence="11 12" key="1">
    <citation type="journal article" date="2013" name="Genome Announc.">
        <title>Draft Genome Sequence of an Alphaproteobacterium, Caenispirillum salinarum AK4(T), Isolated from a Solar Saltern.</title>
        <authorList>
            <person name="Khatri I."/>
            <person name="Singh A."/>
            <person name="Korpole S."/>
            <person name="Pinnaka A.K."/>
            <person name="Subramanian S."/>
        </authorList>
    </citation>
    <scope>NUCLEOTIDE SEQUENCE [LARGE SCALE GENOMIC DNA]</scope>
    <source>
        <strain evidence="11 12">AK4</strain>
    </source>
</reference>
<comment type="caution">
    <text evidence="11">The sequence shown here is derived from an EMBL/GenBank/DDBJ whole genome shotgun (WGS) entry which is preliminary data.</text>
</comment>
<dbReference type="CDD" id="cd02780">
    <property type="entry name" value="MopB_CT_Tetrathionate_Arsenate-R"/>
    <property type="match status" value="1"/>
</dbReference>
<evidence type="ECO:0000259" key="10">
    <source>
        <dbReference type="PROSITE" id="PS51669"/>
    </source>
</evidence>
<dbReference type="InterPro" id="IPR006657">
    <property type="entry name" value="MoPterin_dinucl-bd_dom"/>
</dbReference>
<dbReference type="GO" id="GO:0016491">
    <property type="term" value="F:oxidoreductase activity"/>
    <property type="evidence" value="ECO:0007669"/>
    <property type="project" value="UniProtKB-KW"/>
</dbReference>
<dbReference type="SUPFAM" id="SSF50692">
    <property type="entry name" value="ADC-like"/>
    <property type="match status" value="1"/>
</dbReference>
<organism evidence="11 12">
    <name type="scientific">Caenispirillum salinarum AK4</name>
    <dbReference type="NCBI Taxonomy" id="1238182"/>
    <lineage>
        <taxon>Bacteria</taxon>
        <taxon>Pseudomonadati</taxon>
        <taxon>Pseudomonadota</taxon>
        <taxon>Alphaproteobacteria</taxon>
        <taxon>Rhodospirillales</taxon>
        <taxon>Novispirillaceae</taxon>
        <taxon>Caenispirillum</taxon>
    </lineage>
</organism>
<dbReference type="NCBIfam" id="TIGR01409">
    <property type="entry name" value="TAT_signal_seq"/>
    <property type="match status" value="1"/>
</dbReference>
<dbReference type="PATRIC" id="fig|1238182.3.peg.1596"/>
<dbReference type="InterPro" id="IPR006311">
    <property type="entry name" value="TAT_signal"/>
</dbReference>
<keyword evidence="8" id="KW-0408">Iron</keyword>
<dbReference type="InterPro" id="IPR041929">
    <property type="entry name" value="Tetrathionate-R_A_N"/>
</dbReference>
<dbReference type="PROSITE" id="PS51669">
    <property type="entry name" value="4FE4S_MOW_BIS_MGD"/>
    <property type="match status" value="1"/>
</dbReference>
<dbReference type="CDD" id="cd02758">
    <property type="entry name" value="MopB_Tetrathionate-Ra"/>
    <property type="match status" value="1"/>
</dbReference>
<dbReference type="EMBL" id="ANHY01000006">
    <property type="protein sequence ID" value="EKV31561.1"/>
    <property type="molecule type" value="Genomic_DNA"/>
</dbReference>
<dbReference type="Gene3D" id="3.40.50.740">
    <property type="match status" value="1"/>
</dbReference>
<evidence type="ECO:0000256" key="5">
    <source>
        <dbReference type="ARBA" id="ARBA00022723"/>
    </source>
</evidence>
<dbReference type="InterPro" id="IPR050612">
    <property type="entry name" value="Prok_Mopterin_Oxidored"/>
</dbReference>
<evidence type="ECO:0000256" key="8">
    <source>
        <dbReference type="ARBA" id="ARBA00023004"/>
    </source>
</evidence>
<gene>
    <name evidence="11" type="ORF">C882_3934</name>
</gene>
<dbReference type="Proteomes" id="UP000009881">
    <property type="component" value="Unassembled WGS sequence"/>
</dbReference>
<comment type="cofactor">
    <cofactor evidence="1">
        <name>Mo-bis(molybdopterin guanine dinucleotide)</name>
        <dbReference type="ChEBI" id="CHEBI:60539"/>
    </cofactor>
</comment>
<keyword evidence="5" id="KW-0479">Metal-binding</keyword>
<evidence type="ECO:0000256" key="9">
    <source>
        <dbReference type="ARBA" id="ARBA00023014"/>
    </source>
</evidence>
<dbReference type="SUPFAM" id="SSF53706">
    <property type="entry name" value="Formate dehydrogenase/DMSO reductase, domains 1-3"/>
    <property type="match status" value="1"/>
</dbReference>
<keyword evidence="3" id="KW-0004">4Fe-4S</keyword>
<evidence type="ECO:0000256" key="4">
    <source>
        <dbReference type="ARBA" id="ARBA00022505"/>
    </source>
</evidence>
<dbReference type="GO" id="GO:0043546">
    <property type="term" value="F:molybdopterin cofactor binding"/>
    <property type="evidence" value="ECO:0007669"/>
    <property type="project" value="InterPro"/>
</dbReference>
<protein>
    <submittedName>
        <fullName evidence="11">Tetrathionate reductase subunit A</fullName>
    </submittedName>
</protein>
<dbReference type="PANTHER" id="PTHR43742">
    <property type="entry name" value="TRIMETHYLAMINE-N-OXIDE REDUCTASE"/>
    <property type="match status" value="1"/>
</dbReference>
<dbReference type="InterPro" id="IPR009010">
    <property type="entry name" value="Asp_de-COase-like_dom_sf"/>
</dbReference>
<dbReference type="PROSITE" id="PS51318">
    <property type="entry name" value="TAT"/>
    <property type="match status" value="1"/>
</dbReference>
<evidence type="ECO:0000256" key="6">
    <source>
        <dbReference type="ARBA" id="ARBA00022729"/>
    </source>
</evidence>
<dbReference type="Gene3D" id="3.40.228.10">
    <property type="entry name" value="Dimethylsulfoxide Reductase, domain 2"/>
    <property type="match status" value="1"/>
</dbReference>
<keyword evidence="9" id="KW-0411">Iron-sulfur</keyword>
<evidence type="ECO:0000256" key="3">
    <source>
        <dbReference type="ARBA" id="ARBA00022485"/>
    </source>
</evidence>
<evidence type="ECO:0000313" key="11">
    <source>
        <dbReference type="EMBL" id="EKV31561.1"/>
    </source>
</evidence>
<dbReference type="eggNOG" id="COG0243">
    <property type="taxonomic scope" value="Bacteria"/>
</dbReference>
<dbReference type="GO" id="GO:0051539">
    <property type="term" value="F:4 iron, 4 sulfur cluster binding"/>
    <property type="evidence" value="ECO:0007669"/>
    <property type="project" value="UniProtKB-KW"/>
</dbReference>
<dbReference type="Pfam" id="PF01568">
    <property type="entry name" value="Molydop_binding"/>
    <property type="match status" value="1"/>
</dbReference>
<sequence>MTSRRNLLKGAAAVGGLAAFGAGYSETIAKTAEGLIHGTAGEAPRDPRTFNAPKPEFSVDAETGDLVPNPDQQVAFTMCMACNTMCGVRVRTDKQTGAVLRVAGNPYHPLSAETHLPYETSIREAFLSLTGKGEAGLAGRSTACGRGNAALAQITNPYRVTECLKRVGPRGSGKWQTIRFEQLVEEIVEGGDLFGEGPVEGLRAIRDLETPLDPDNPEYGPKANQLAVIHATSEGREGFLKRFAFNCYGTRNYAHHGSYCGLSMRVGSGAVLNDLKGYAHGKPDFEHVEFAIFLGSSPGNAGKPFKRQGRMVAKARSEGVLNYVVVEPVLTNASSMAAHERNRWLPITPGTDAALAMGMIRWILEHERFDARYLSQPGPAAAEAAGEASFSNASHLVVTQDGHPREGRFLRASDLGLPLADVEGAERYKKGDAFLCIDAADGSVRPHGKPAPAALFHDGVVETPEGPVAVKTSLQLLKEEAQRHTIEDYASFCGIKPEAIEGLAREFTAHGKKAAIDTHGGSMHANGFYTAYAVLMLNLLIGNWNQKGGMVDSMGGFPEVAPGPRYNLKKFPGMVKPAGVFLSRSRFPYQKTSEFKRRTAAGESPYPTRAPWYPFSPPMLTEYLTSAVNGYPYGLKALVSFMANPIYGHAGLKAAIGEQLKDPKVLPLFVAVDAFINETNANADYIVPDSVMYESWGWAVPWSGTVTKASTARWPVIEPRQAKTAEDDRVTMETFFIAVGKRMGLPGFGEGVIQDAEGAMHPLNRPEDWYIRAGANVAYAGGAPVPDATDDDIALSGVARIMPELDRALKPEEVRKVAHVYARGGRFQDYAEAYQGDELTNKVTAPAGFCVYNETIGAAVNTMTGERFKGTPTWFPQRFADGTAIRDRYTAEDWPFLVSSYKSNMQSSYSIGAPRLRQVHPNNPISIGVKDAERLGIVSGDAVRLSTPDGSVIATALVRHGIAPGAIAVEHGYGHRELGARRHEIDGVMQPDLGGFSAGVNLNEIGLLDPTRDGRATLGDWAVGSAARQALPARLEKA</sequence>
<dbReference type="InterPro" id="IPR006963">
    <property type="entry name" value="Mopterin_OxRdtase_4Fe-4S_dom"/>
</dbReference>
<accession>K9HTG0</accession>
<name>K9HTG0_9PROT</name>
<dbReference type="InterPro" id="IPR006656">
    <property type="entry name" value="Mopterin_OxRdtase"/>
</dbReference>
<keyword evidence="6" id="KW-0732">Signal</keyword>
<keyword evidence="4" id="KW-0500">Molybdenum</keyword>
<evidence type="ECO:0000256" key="7">
    <source>
        <dbReference type="ARBA" id="ARBA00023002"/>
    </source>
</evidence>
<dbReference type="PANTHER" id="PTHR43742:SF9">
    <property type="entry name" value="TETRATHIONATE REDUCTASE SUBUNIT A"/>
    <property type="match status" value="1"/>
</dbReference>
<proteinExistence type="inferred from homology"/>
<dbReference type="Pfam" id="PF00384">
    <property type="entry name" value="Molybdopterin"/>
    <property type="match status" value="1"/>
</dbReference>
<dbReference type="OrthoDB" id="9810782at2"/>
<feature type="domain" description="4Fe-4S Mo/W bis-MGD-type" evidence="10">
    <location>
        <begin position="72"/>
        <end position="158"/>
    </location>
</feature>
<keyword evidence="7" id="KW-0560">Oxidoreductase</keyword>
<dbReference type="InterPro" id="IPR037946">
    <property type="entry name" value="MopB_CT_Tetrathionate"/>
</dbReference>
<dbReference type="Gene3D" id="2.40.40.20">
    <property type="match status" value="1"/>
</dbReference>
<evidence type="ECO:0000256" key="2">
    <source>
        <dbReference type="ARBA" id="ARBA00010312"/>
    </source>
</evidence>
<dbReference type="RefSeq" id="WP_009540042.1">
    <property type="nucleotide sequence ID" value="NZ_ANHY01000006.1"/>
</dbReference>
<evidence type="ECO:0000256" key="1">
    <source>
        <dbReference type="ARBA" id="ARBA00001942"/>
    </source>
</evidence>
<dbReference type="Gene3D" id="3.30.200.210">
    <property type="match status" value="1"/>
</dbReference>